<feature type="domain" description="Nitrile hydratase beta subunit-like N-terminal" evidence="1">
    <location>
        <begin position="1"/>
        <end position="90"/>
    </location>
</feature>
<dbReference type="EMBL" id="UINC01227597">
    <property type="protein sequence ID" value="SVE58552.1"/>
    <property type="molecule type" value="Genomic_DNA"/>
</dbReference>
<accession>A0A383ENQ8</accession>
<organism evidence="2">
    <name type="scientific">marine metagenome</name>
    <dbReference type="NCBI Taxonomy" id="408172"/>
    <lineage>
        <taxon>unclassified sequences</taxon>
        <taxon>metagenomes</taxon>
        <taxon>ecological metagenomes</taxon>
    </lineage>
</organism>
<dbReference type="Pfam" id="PF21006">
    <property type="entry name" value="NHase_beta_N"/>
    <property type="match status" value="1"/>
</dbReference>
<proteinExistence type="predicted"/>
<feature type="non-terminal residue" evidence="2">
    <location>
        <position position="1"/>
    </location>
</feature>
<dbReference type="AlphaFoldDB" id="A0A383ENQ8"/>
<reference evidence="2" key="1">
    <citation type="submission" date="2018-05" db="EMBL/GenBank/DDBJ databases">
        <authorList>
            <person name="Lanie J.A."/>
            <person name="Ng W.-L."/>
            <person name="Kazmierczak K.M."/>
            <person name="Andrzejewski T.M."/>
            <person name="Davidsen T.M."/>
            <person name="Wayne K.J."/>
            <person name="Tettelin H."/>
            <person name="Glass J.I."/>
            <person name="Rusch D."/>
            <person name="Podicherti R."/>
            <person name="Tsui H.-C.T."/>
            <person name="Winkler M.E."/>
        </authorList>
    </citation>
    <scope>NUCLEOTIDE SEQUENCE</scope>
</reference>
<evidence type="ECO:0000259" key="1">
    <source>
        <dbReference type="Pfam" id="PF21006"/>
    </source>
</evidence>
<dbReference type="InterPro" id="IPR008990">
    <property type="entry name" value="Elect_transpt_acc-like_dom_sf"/>
</dbReference>
<dbReference type="InterPro" id="IPR049054">
    <property type="entry name" value="CN_hydtase_beta-like_N"/>
</dbReference>
<sequence length="116" mass="13411">MNTIHDLGGMDGFTLKERDQGFPLKEQWERDIWGLALSLWASRSWPSRADIERLPPELYLRMPYYAKWLQSQENSLVNRGLVTREELANPNGPLEIHEKAGIKPAKPEAVVEYFTT</sequence>
<protein>
    <recommendedName>
        <fullName evidence="1">Nitrile hydratase beta subunit-like N-terminal domain-containing protein</fullName>
    </recommendedName>
</protein>
<gene>
    <name evidence="2" type="ORF">METZ01_LOCUS511406</name>
</gene>
<dbReference type="Gene3D" id="1.10.472.20">
    <property type="entry name" value="Nitrile hydratase, beta subunit"/>
    <property type="match status" value="1"/>
</dbReference>
<feature type="non-terminal residue" evidence="2">
    <location>
        <position position="116"/>
    </location>
</feature>
<evidence type="ECO:0000313" key="2">
    <source>
        <dbReference type="EMBL" id="SVE58552.1"/>
    </source>
</evidence>
<name>A0A383ENQ8_9ZZZZ</name>
<dbReference type="SUPFAM" id="SSF50090">
    <property type="entry name" value="Electron transport accessory proteins"/>
    <property type="match status" value="1"/>
</dbReference>
<dbReference type="InterPro" id="IPR042262">
    <property type="entry name" value="CN_hydtase_beta_C"/>
</dbReference>